<evidence type="ECO:0000259" key="6">
    <source>
        <dbReference type="Pfam" id="PF01494"/>
    </source>
</evidence>
<dbReference type="PANTHER" id="PTHR13789">
    <property type="entry name" value="MONOOXYGENASE"/>
    <property type="match status" value="1"/>
</dbReference>
<proteinExistence type="inferred from homology"/>
<comment type="similarity">
    <text evidence="1">Belongs to the paxM FAD-dependent monooxygenase family.</text>
</comment>
<accession>A0AAN6MI88</accession>
<dbReference type="SUPFAM" id="SSF54373">
    <property type="entry name" value="FAD-linked reductases, C-terminal domain"/>
    <property type="match status" value="1"/>
</dbReference>
<dbReference type="InterPro" id="IPR036188">
    <property type="entry name" value="FAD/NAD-bd_sf"/>
</dbReference>
<reference evidence="7" key="2">
    <citation type="submission" date="2023-05" db="EMBL/GenBank/DDBJ databases">
        <authorList>
            <consortium name="Lawrence Berkeley National Laboratory"/>
            <person name="Steindorff A."/>
            <person name="Hensen N."/>
            <person name="Bonometti L."/>
            <person name="Westerberg I."/>
            <person name="Brannstrom I.O."/>
            <person name="Guillou S."/>
            <person name="Cros-Aarteil S."/>
            <person name="Calhoun S."/>
            <person name="Haridas S."/>
            <person name="Kuo A."/>
            <person name="Mondo S."/>
            <person name="Pangilinan J."/>
            <person name="Riley R."/>
            <person name="Labutti K."/>
            <person name="Andreopoulos B."/>
            <person name="Lipzen A."/>
            <person name="Chen C."/>
            <person name="Yanf M."/>
            <person name="Daum C."/>
            <person name="Ng V."/>
            <person name="Clum A."/>
            <person name="Ohm R."/>
            <person name="Martin F."/>
            <person name="Silar P."/>
            <person name="Natvig D."/>
            <person name="Lalanne C."/>
            <person name="Gautier V."/>
            <person name="Ament-Velasquez S.L."/>
            <person name="Kruys A."/>
            <person name="Hutchinson M.I."/>
            <person name="Powell A.J."/>
            <person name="Barry K."/>
            <person name="Miller A.N."/>
            <person name="Grigoriev I.V."/>
            <person name="Debuchy R."/>
            <person name="Gladieux P."/>
            <person name="Thoren M.H."/>
            <person name="Johannesson H."/>
        </authorList>
    </citation>
    <scope>NUCLEOTIDE SEQUENCE</scope>
    <source>
        <strain evidence="7">CBS 103.79</strain>
    </source>
</reference>
<dbReference type="InterPro" id="IPR050493">
    <property type="entry name" value="FAD-dep_Monooxygenase_BioMet"/>
</dbReference>
<dbReference type="InterPro" id="IPR002938">
    <property type="entry name" value="FAD-bd"/>
</dbReference>
<sequence length="471" mass="52858">MSPTTSKDLRVVIVGAGFCGLTAAIECKLRGMHPILIEAYPGPSSHGDLLDFVKNAGRVFESWDGGKIGRRLMAAGVNAAKHLEFFNAQDVLLRRDPWPQANDEDCVYAGHRGEMHRIVHEYAVEVGVDMRFSRRVARYLDTDSARGVVVNGPDGEETIFGDVVLACDGPRSLARSQLLNLPDTKVNSGYAIFRAYFNITDEMRQLPAFSDMIQEGEDRVRFWVGRDMHGFIYTWNHGRDCAWVLTHLDDADIAETWSFPGKREDVVRYLREAGFPPIWHEVLGATPADRIIDYKLVWRDPIPTWLSGSKKCAVMGDAAHCHLPTSAQGACQAVEDAVTAAICLQKCNGNVAEGLQVFERIRFNRSHVIHQASILTRNIYHKNDWTPDLVEEYPDSLIIPFYPWITNFDVFANAEEHYESLLEDVRSGKQGTLEQLALPAGGDYSAMLLEKRAPEEKREELPRASVVQVQS</sequence>
<evidence type="ECO:0000313" key="8">
    <source>
        <dbReference type="Proteomes" id="UP001303889"/>
    </source>
</evidence>
<evidence type="ECO:0000313" key="7">
    <source>
        <dbReference type="EMBL" id="KAK3900704.1"/>
    </source>
</evidence>
<dbReference type="Gene3D" id="3.50.50.60">
    <property type="entry name" value="FAD/NAD(P)-binding domain"/>
    <property type="match status" value="1"/>
</dbReference>
<keyword evidence="3" id="KW-0274">FAD</keyword>
<comment type="caution">
    <text evidence="7">The sequence shown here is derived from an EMBL/GenBank/DDBJ whole genome shotgun (WGS) entry which is preliminary data.</text>
</comment>
<keyword evidence="8" id="KW-1185">Reference proteome</keyword>
<evidence type="ECO:0000256" key="4">
    <source>
        <dbReference type="ARBA" id="ARBA00023002"/>
    </source>
</evidence>
<protein>
    <submittedName>
        <fullName evidence="7">Salicylate hydroxylase</fullName>
    </submittedName>
</protein>
<dbReference type="EMBL" id="MU855645">
    <property type="protein sequence ID" value="KAK3900704.1"/>
    <property type="molecule type" value="Genomic_DNA"/>
</dbReference>
<feature type="domain" description="FAD-binding" evidence="6">
    <location>
        <begin position="9"/>
        <end position="345"/>
    </location>
</feature>
<dbReference type="PRINTS" id="PR00420">
    <property type="entry name" value="RNGMNOXGNASE"/>
</dbReference>
<evidence type="ECO:0000256" key="1">
    <source>
        <dbReference type="ARBA" id="ARBA00007992"/>
    </source>
</evidence>
<dbReference type="GO" id="GO:0071949">
    <property type="term" value="F:FAD binding"/>
    <property type="evidence" value="ECO:0007669"/>
    <property type="project" value="InterPro"/>
</dbReference>
<name>A0AAN6MI88_9PEZI</name>
<dbReference type="Pfam" id="PF01494">
    <property type="entry name" value="FAD_binding_3"/>
    <property type="match status" value="1"/>
</dbReference>
<dbReference type="SUPFAM" id="SSF51905">
    <property type="entry name" value="FAD/NAD(P)-binding domain"/>
    <property type="match status" value="1"/>
</dbReference>
<dbReference type="AlphaFoldDB" id="A0AAN6MI88"/>
<organism evidence="7 8">
    <name type="scientific">Staphylotrichum tortipilum</name>
    <dbReference type="NCBI Taxonomy" id="2831512"/>
    <lineage>
        <taxon>Eukaryota</taxon>
        <taxon>Fungi</taxon>
        <taxon>Dikarya</taxon>
        <taxon>Ascomycota</taxon>
        <taxon>Pezizomycotina</taxon>
        <taxon>Sordariomycetes</taxon>
        <taxon>Sordariomycetidae</taxon>
        <taxon>Sordariales</taxon>
        <taxon>Chaetomiaceae</taxon>
        <taxon>Staphylotrichum</taxon>
    </lineage>
</organism>
<keyword evidence="2" id="KW-0285">Flavoprotein</keyword>
<dbReference type="PANTHER" id="PTHR13789:SF236">
    <property type="entry name" value="MONOOXYGENASE, PUTATIVE (AFU_ORTHOLOGUE AFUA_6G12060)-RELATED"/>
    <property type="match status" value="1"/>
</dbReference>
<keyword evidence="4" id="KW-0560">Oxidoreductase</keyword>
<reference evidence="7" key="1">
    <citation type="journal article" date="2023" name="Mol. Phylogenet. Evol.">
        <title>Genome-scale phylogeny and comparative genomics of the fungal order Sordariales.</title>
        <authorList>
            <person name="Hensen N."/>
            <person name="Bonometti L."/>
            <person name="Westerberg I."/>
            <person name="Brannstrom I.O."/>
            <person name="Guillou S."/>
            <person name="Cros-Aarteil S."/>
            <person name="Calhoun S."/>
            <person name="Haridas S."/>
            <person name="Kuo A."/>
            <person name="Mondo S."/>
            <person name="Pangilinan J."/>
            <person name="Riley R."/>
            <person name="LaButti K."/>
            <person name="Andreopoulos B."/>
            <person name="Lipzen A."/>
            <person name="Chen C."/>
            <person name="Yan M."/>
            <person name="Daum C."/>
            <person name="Ng V."/>
            <person name="Clum A."/>
            <person name="Steindorff A."/>
            <person name="Ohm R.A."/>
            <person name="Martin F."/>
            <person name="Silar P."/>
            <person name="Natvig D.O."/>
            <person name="Lalanne C."/>
            <person name="Gautier V."/>
            <person name="Ament-Velasquez S.L."/>
            <person name="Kruys A."/>
            <person name="Hutchinson M.I."/>
            <person name="Powell A.J."/>
            <person name="Barry K."/>
            <person name="Miller A.N."/>
            <person name="Grigoriev I.V."/>
            <person name="Debuchy R."/>
            <person name="Gladieux P."/>
            <person name="Hiltunen Thoren M."/>
            <person name="Johannesson H."/>
        </authorList>
    </citation>
    <scope>NUCLEOTIDE SEQUENCE</scope>
    <source>
        <strain evidence="7">CBS 103.79</strain>
    </source>
</reference>
<evidence type="ECO:0000256" key="2">
    <source>
        <dbReference type="ARBA" id="ARBA00022630"/>
    </source>
</evidence>
<gene>
    <name evidence="7" type="ORF">C8A05DRAFT_17007</name>
</gene>
<evidence type="ECO:0000256" key="3">
    <source>
        <dbReference type="ARBA" id="ARBA00022827"/>
    </source>
</evidence>
<dbReference type="GO" id="GO:0004497">
    <property type="term" value="F:monooxygenase activity"/>
    <property type="evidence" value="ECO:0007669"/>
    <property type="project" value="UniProtKB-KW"/>
</dbReference>
<keyword evidence="5" id="KW-0503">Monooxygenase</keyword>
<dbReference type="Proteomes" id="UP001303889">
    <property type="component" value="Unassembled WGS sequence"/>
</dbReference>
<evidence type="ECO:0000256" key="5">
    <source>
        <dbReference type="ARBA" id="ARBA00023033"/>
    </source>
</evidence>